<feature type="region of interest" description="Disordered" evidence="1">
    <location>
        <begin position="48"/>
        <end position="67"/>
    </location>
</feature>
<dbReference type="KEGG" id="qsa:O6P43_019296"/>
<sequence length="67" mass="7041">MVGKSTLGGGDGFGVSCFGGCEMGFVGKGFRGPDMGLAKACLPSEVERGGDRRKWNSGESRRKREAI</sequence>
<keyword evidence="3" id="KW-1185">Reference proteome</keyword>
<protein>
    <submittedName>
        <fullName evidence="2">Uncharacterized protein</fullName>
    </submittedName>
</protein>
<dbReference type="EMBL" id="JARAOO010000008">
    <property type="protein sequence ID" value="KAJ7958589.1"/>
    <property type="molecule type" value="Genomic_DNA"/>
</dbReference>
<dbReference type="AlphaFoldDB" id="A0AAD7PKU6"/>
<evidence type="ECO:0000313" key="3">
    <source>
        <dbReference type="Proteomes" id="UP001163823"/>
    </source>
</evidence>
<name>A0AAD7PKU6_QUISA</name>
<gene>
    <name evidence="2" type="ORF">O6P43_019296</name>
</gene>
<evidence type="ECO:0000256" key="1">
    <source>
        <dbReference type="SAM" id="MobiDB-lite"/>
    </source>
</evidence>
<accession>A0AAD7PKU6</accession>
<comment type="caution">
    <text evidence="2">The sequence shown here is derived from an EMBL/GenBank/DDBJ whole genome shotgun (WGS) entry which is preliminary data.</text>
</comment>
<reference evidence="2" key="1">
    <citation type="journal article" date="2023" name="Science">
        <title>Elucidation of the pathway for biosynthesis of saponin adjuvants from the soapbark tree.</title>
        <authorList>
            <person name="Reed J."/>
            <person name="Orme A."/>
            <person name="El-Demerdash A."/>
            <person name="Owen C."/>
            <person name="Martin L.B.B."/>
            <person name="Misra R.C."/>
            <person name="Kikuchi S."/>
            <person name="Rejzek M."/>
            <person name="Martin A.C."/>
            <person name="Harkess A."/>
            <person name="Leebens-Mack J."/>
            <person name="Louveau T."/>
            <person name="Stephenson M.J."/>
            <person name="Osbourn A."/>
        </authorList>
    </citation>
    <scope>NUCLEOTIDE SEQUENCE</scope>
    <source>
        <strain evidence="2">S10</strain>
    </source>
</reference>
<evidence type="ECO:0000313" key="2">
    <source>
        <dbReference type="EMBL" id="KAJ7958589.1"/>
    </source>
</evidence>
<dbReference type="Proteomes" id="UP001163823">
    <property type="component" value="Chromosome 8"/>
</dbReference>
<proteinExistence type="predicted"/>
<organism evidence="2 3">
    <name type="scientific">Quillaja saponaria</name>
    <name type="common">Soap bark tree</name>
    <dbReference type="NCBI Taxonomy" id="32244"/>
    <lineage>
        <taxon>Eukaryota</taxon>
        <taxon>Viridiplantae</taxon>
        <taxon>Streptophyta</taxon>
        <taxon>Embryophyta</taxon>
        <taxon>Tracheophyta</taxon>
        <taxon>Spermatophyta</taxon>
        <taxon>Magnoliopsida</taxon>
        <taxon>eudicotyledons</taxon>
        <taxon>Gunneridae</taxon>
        <taxon>Pentapetalae</taxon>
        <taxon>rosids</taxon>
        <taxon>fabids</taxon>
        <taxon>Fabales</taxon>
        <taxon>Quillajaceae</taxon>
        <taxon>Quillaja</taxon>
    </lineage>
</organism>